<proteinExistence type="inferred from homology"/>
<dbReference type="NCBIfam" id="NF007621">
    <property type="entry name" value="PRK10276.1"/>
    <property type="match status" value="1"/>
</dbReference>
<dbReference type="GO" id="GO:0006355">
    <property type="term" value="P:regulation of DNA-templated transcription"/>
    <property type="evidence" value="ECO:0007669"/>
    <property type="project" value="InterPro"/>
</dbReference>
<comment type="similarity">
    <text evidence="1 7">Belongs to the peptidase S24 family.</text>
</comment>
<dbReference type="GO" id="GO:0016787">
    <property type="term" value="F:hydrolase activity"/>
    <property type="evidence" value="ECO:0007669"/>
    <property type="project" value="UniProtKB-KW"/>
</dbReference>
<evidence type="ECO:0000256" key="2">
    <source>
        <dbReference type="ARBA" id="ARBA00022763"/>
    </source>
</evidence>
<evidence type="ECO:0000256" key="4">
    <source>
        <dbReference type="ARBA" id="ARBA00022813"/>
    </source>
</evidence>
<dbReference type="InterPro" id="IPR036286">
    <property type="entry name" value="LexA/Signal_pep-like_sf"/>
</dbReference>
<organism evidence="9 10">
    <name type="scientific">Photobacterium swingsii</name>
    <dbReference type="NCBI Taxonomy" id="680026"/>
    <lineage>
        <taxon>Bacteria</taxon>
        <taxon>Pseudomonadati</taxon>
        <taxon>Pseudomonadota</taxon>
        <taxon>Gammaproteobacteria</taxon>
        <taxon>Vibrionales</taxon>
        <taxon>Vibrionaceae</taxon>
        <taxon>Photobacterium</taxon>
    </lineage>
</organism>
<dbReference type="AlphaFoldDB" id="A0A0J8XY92"/>
<evidence type="ECO:0000259" key="8">
    <source>
        <dbReference type="Pfam" id="PF00717"/>
    </source>
</evidence>
<keyword evidence="6" id="KW-0742">SOS response</keyword>
<keyword evidence="3 7" id="KW-0378">Hydrolase</keyword>
<keyword evidence="5" id="KW-0234">DNA repair</keyword>
<dbReference type="Pfam" id="PF00717">
    <property type="entry name" value="Peptidase_S24"/>
    <property type="match status" value="1"/>
</dbReference>
<evidence type="ECO:0000256" key="3">
    <source>
        <dbReference type="ARBA" id="ARBA00022801"/>
    </source>
</evidence>
<evidence type="ECO:0000256" key="1">
    <source>
        <dbReference type="ARBA" id="ARBA00007484"/>
    </source>
</evidence>
<dbReference type="PRINTS" id="PR00726">
    <property type="entry name" value="LEXASERPTASE"/>
</dbReference>
<evidence type="ECO:0000313" key="10">
    <source>
        <dbReference type="Proteomes" id="UP000240481"/>
    </source>
</evidence>
<dbReference type="Proteomes" id="UP000240481">
    <property type="component" value="Unassembled WGS sequence"/>
</dbReference>
<dbReference type="InterPro" id="IPR039418">
    <property type="entry name" value="LexA-like"/>
</dbReference>
<dbReference type="GO" id="GO:0003677">
    <property type="term" value="F:DNA binding"/>
    <property type="evidence" value="ECO:0007669"/>
    <property type="project" value="InterPro"/>
</dbReference>
<dbReference type="Gene3D" id="2.10.109.10">
    <property type="entry name" value="Umud Fragment, subunit A"/>
    <property type="match status" value="1"/>
</dbReference>
<dbReference type="GO" id="GO:0006281">
    <property type="term" value="P:DNA repair"/>
    <property type="evidence" value="ECO:0007669"/>
    <property type="project" value="UniProtKB-KW"/>
</dbReference>
<accession>A0A0J8XY92</accession>
<comment type="caution">
    <text evidence="9">The sequence shown here is derived from an EMBL/GenBank/DDBJ whole genome shotgun (WGS) entry which is preliminary data.</text>
</comment>
<name>A0A0J8XY92_9GAMM</name>
<gene>
    <name evidence="9" type="ORF">C9I94_09985</name>
</gene>
<feature type="domain" description="Peptidase S24/S26A/S26B/S26C" evidence="8">
    <location>
        <begin position="7"/>
        <end position="118"/>
    </location>
</feature>
<evidence type="ECO:0000256" key="7">
    <source>
        <dbReference type="RuleBase" id="RU003991"/>
    </source>
</evidence>
<keyword evidence="4 7" id="KW-0068">Autocatalytic cleavage</keyword>
<keyword evidence="2" id="KW-0227">DNA damage</keyword>
<dbReference type="PANTHER" id="PTHR33516:SF2">
    <property type="entry name" value="LEXA REPRESSOR-RELATED"/>
    <property type="match status" value="1"/>
</dbReference>
<evidence type="ECO:0000313" key="9">
    <source>
        <dbReference type="EMBL" id="PSW24367.1"/>
    </source>
</evidence>
<dbReference type="RefSeq" id="WP_048899046.1">
    <property type="nucleotide sequence ID" value="NZ_AP024853.1"/>
</dbReference>
<evidence type="ECO:0000256" key="5">
    <source>
        <dbReference type="ARBA" id="ARBA00023204"/>
    </source>
</evidence>
<sequence>MALLPYFTESVRCGFPSPADGHEESLDLDDFLIRNPNATFMLRAAGDSMTGIGIYDGDLLVVDRAEPIAPGRIVIARIYDEFTCKRLIRHSGAWWLKAESSTMPPFPLPEDSEIFGVVTRNIHDLLKV</sequence>
<dbReference type="OrthoDB" id="9787787at2"/>
<dbReference type="GO" id="GO:0009432">
    <property type="term" value="P:SOS response"/>
    <property type="evidence" value="ECO:0007669"/>
    <property type="project" value="UniProtKB-KW"/>
</dbReference>
<dbReference type="CDD" id="cd06529">
    <property type="entry name" value="S24_LexA-like"/>
    <property type="match status" value="1"/>
</dbReference>
<reference evidence="9 10" key="1">
    <citation type="submission" date="2018-01" db="EMBL/GenBank/DDBJ databases">
        <title>Whole genome sequencing of Histamine producing bacteria.</title>
        <authorList>
            <person name="Butler K."/>
        </authorList>
    </citation>
    <scope>NUCLEOTIDE SEQUENCE [LARGE SCALE GENOMIC DNA]</scope>
    <source>
        <strain evidence="9 10">DSM 24669</strain>
    </source>
</reference>
<dbReference type="SUPFAM" id="SSF51306">
    <property type="entry name" value="LexA/Signal peptidase"/>
    <property type="match status" value="1"/>
</dbReference>
<dbReference type="STRING" id="680026.AB733_12400"/>
<dbReference type="PANTHER" id="PTHR33516">
    <property type="entry name" value="LEXA REPRESSOR"/>
    <property type="match status" value="1"/>
</dbReference>
<protein>
    <submittedName>
        <fullName evidence="9">Peptidase S24</fullName>
    </submittedName>
</protein>
<dbReference type="InterPro" id="IPR015927">
    <property type="entry name" value="Peptidase_S24_S26A/B/C"/>
</dbReference>
<keyword evidence="10" id="KW-1185">Reference proteome</keyword>
<dbReference type="EMBL" id="PYLZ01000005">
    <property type="protein sequence ID" value="PSW24367.1"/>
    <property type="molecule type" value="Genomic_DNA"/>
</dbReference>
<dbReference type="InterPro" id="IPR050077">
    <property type="entry name" value="LexA_repressor"/>
</dbReference>
<dbReference type="InterPro" id="IPR006197">
    <property type="entry name" value="Peptidase_S24_LexA"/>
</dbReference>
<evidence type="ECO:0000256" key="6">
    <source>
        <dbReference type="ARBA" id="ARBA00023236"/>
    </source>
</evidence>